<feature type="compositionally biased region" description="Low complexity" evidence="5">
    <location>
        <begin position="664"/>
        <end position="676"/>
    </location>
</feature>
<dbReference type="Pfam" id="PF00498">
    <property type="entry name" value="FHA"/>
    <property type="match status" value="1"/>
</dbReference>
<feature type="compositionally biased region" description="Gly residues" evidence="5">
    <location>
        <begin position="229"/>
        <end position="251"/>
    </location>
</feature>
<feature type="domain" description="FtsK" evidence="7">
    <location>
        <begin position="1028"/>
        <end position="1361"/>
    </location>
</feature>
<reference evidence="8" key="1">
    <citation type="submission" date="2021-10" db="EMBL/GenBank/DDBJ databases">
        <title>Streptomyces nigrumlapis sp.nov.,an antimicrobial producing actinobacterium isolated from Black Gobi rocks.</title>
        <authorList>
            <person name="Wen Y."/>
            <person name="Zhang W."/>
            <person name="Liu X.G."/>
        </authorList>
    </citation>
    <scope>NUCLEOTIDE SEQUENCE</scope>
    <source>
        <strain evidence="8">ST13-2-2</strain>
    </source>
</reference>
<dbReference type="SMART" id="SM00240">
    <property type="entry name" value="FHA"/>
    <property type="match status" value="1"/>
</dbReference>
<evidence type="ECO:0000313" key="9">
    <source>
        <dbReference type="Proteomes" id="UP000830115"/>
    </source>
</evidence>
<feature type="compositionally biased region" description="Polar residues" evidence="5">
    <location>
        <begin position="339"/>
        <end position="351"/>
    </location>
</feature>
<gene>
    <name evidence="8" type="ORF">K9S39_27755</name>
</gene>
<keyword evidence="1" id="KW-0597">Phosphoprotein</keyword>
<evidence type="ECO:0000256" key="3">
    <source>
        <dbReference type="ARBA" id="ARBA00022840"/>
    </source>
</evidence>
<dbReference type="PROSITE" id="PS50006">
    <property type="entry name" value="FHA_DOMAIN"/>
    <property type="match status" value="1"/>
</dbReference>
<evidence type="ECO:0000259" key="7">
    <source>
        <dbReference type="PROSITE" id="PS50901"/>
    </source>
</evidence>
<dbReference type="Proteomes" id="UP000830115">
    <property type="component" value="Chromosome"/>
</dbReference>
<feature type="compositionally biased region" description="Low complexity" evidence="5">
    <location>
        <begin position="1226"/>
        <end position="1240"/>
    </location>
</feature>
<feature type="compositionally biased region" description="Polar residues" evidence="5">
    <location>
        <begin position="301"/>
        <end position="316"/>
    </location>
</feature>
<dbReference type="InterPro" id="IPR050206">
    <property type="entry name" value="FtsK/SpoIIIE/SftA"/>
</dbReference>
<keyword evidence="2 4" id="KW-0547">Nucleotide-binding</keyword>
<protein>
    <submittedName>
        <fullName evidence="8">FHA domain-containing protein</fullName>
    </submittedName>
</protein>
<feature type="region of interest" description="Disordered" evidence="5">
    <location>
        <begin position="170"/>
        <end position="189"/>
    </location>
</feature>
<feature type="compositionally biased region" description="Basic and acidic residues" evidence="5">
    <location>
        <begin position="516"/>
        <end position="535"/>
    </location>
</feature>
<dbReference type="InterPro" id="IPR000253">
    <property type="entry name" value="FHA_dom"/>
</dbReference>
<feature type="compositionally biased region" description="Basic and acidic residues" evidence="5">
    <location>
        <begin position="561"/>
        <end position="570"/>
    </location>
</feature>
<evidence type="ECO:0000256" key="2">
    <source>
        <dbReference type="ARBA" id="ARBA00022741"/>
    </source>
</evidence>
<keyword evidence="3 4" id="KW-0067">ATP-binding</keyword>
<feature type="region of interest" description="Disordered" evidence="5">
    <location>
        <begin position="287"/>
        <end position="622"/>
    </location>
</feature>
<feature type="compositionally biased region" description="Basic and acidic residues" evidence="5">
    <location>
        <begin position="433"/>
        <end position="442"/>
    </location>
</feature>
<keyword evidence="9" id="KW-1185">Reference proteome</keyword>
<dbReference type="Pfam" id="PF01580">
    <property type="entry name" value="FtsK_SpoIIIE"/>
    <property type="match status" value="1"/>
</dbReference>
<dbReference type="PANTHER" id="PTHR22683:SF1">
    <property type="entry name" value="TYPE VII SECRETION SYSTEM PROTEIN ESSC"/>
    <property type="match status" value="1"/>
</dbReference>
<feature type="compositionally biased region" description="Pro residues" evidence="5">
    <location>
        <begin position="644"/>
        <end position="663"/>
    </location>
</feature>
<dbReference type="SUPFAM" id="SSF49879">
    <property type="entry name" value="SMAD/FHA domain"/>
    <property type="match status" value="1"/>
</dbReference>
<accession>A0ABY4MK55</accession>
<dbReference type="InterPro" id="IPR002543">
    <property type="entry name" value="FtsK_dom"/>
</dbReference>
<dbReference type="SUPFAM" id="SSF52540">
    <property type="entry name" value="P-loop containing nucleoside triphosphate hydrolases"/>
    <property type="match status" value="1"/>
</dbReference>
<dbReference type="Gene3D" id="2.60.200.20">
    <property type="match status" value="1"/>
</dbReference>
<dbReference type="InterPro" id="IPR008984">
    <property type="entry name" value="SMAD_FHA_dom_sf"/>
</dbReference>
<feature type="region of interest" description="Disordered" evidence="5">
    <location>
        <begin position="1354"/>
        <end position="1384"/>
    </location>
</feature>
<dbReference type="EMBL" id="CP086322">
    <property type="protein sequence ID" value="UQA97968.1"/>
    <property type="molecule type" value="Genomic_DNA"/>
</dbReference>
<sequence length="1449" mass="145331">MQIRLTVLGPRSGHTTRACDVLVTAPAGTALASVAGSLAASVAGPGADIGSRSSGPGGGGSSPVALYAGTERLDPQRAVIGEPPLIDGAVLSLHGPGPSPAHGLPHGPARLRVVSGPDAGGVHLLHGGQIRIGRSADADVPLDDPDVSRLHCAVTVEPDGSVLVADLRSTNGTSVDGTDLGERPTPLRPGALLRVGESALRLQASPGSPDPALQATPDGEGHLRIAPGTTGGTGVGAVRGSGAGGPGAGTTRGRGAGGFGAGAADGAAAGGFRGGSDAAAAARIAAGRTDGPDGHGAAGRQQASRGSLSSQDSPSSYGPEALWSYGPEGGHASHVPQGAQPTYLSDGSESKQPPHVPEGSLSSHSPRRTQASYAPRGAQPSYGSEEADAGMSSPAGPQFSVPSGGGESSGAVVQWPAPEGHEPGAYGSGHPESGARHSRTGEADGASPAGHPAAPDSWDGPYDPYGAEVRGAGNGRSAGTPPTPACAPGSGPARRDTPLRGTAPGDAPTGPPQHTELPDHDQSHGHDRNYGHDHGTPYGTPQHEASTDGFGPGVQDFGSGVRERTQDRSPKLSAAPPSSRLRSNRGDPHEQEGPPSGAQDLTHGGQQALAPADAVSRKGARRGGIGAWARRLTGGRSAAEPAAAPAPVPAPVAGPASEPPPSPAAEAVPSPGSAAPERWPDAASILLTALGPGPRLWERGQDHPDALTVRLGTAAKSGGRDAVPVTVELRRAGSLGLAGPRARLTGLARSAVAQLAALHSPGTLEIVLISTDRARSTEERIADWSWLGWLPHVRPAHGQDCRLLLAYDKEQATARTAELVRRLDDGPLGPGWPSADRAGIASAAARHQGPYTLVIVDGDLGSSALRETAARLASGGAAAGIHLICLAETPAASPSSPLSATYEAARKASPAFGECGAVAVLSGDVATALRVVQPGSGPNGTVATLDAVSDAWAERFARALAPLREADTTTMVGGRTVHRAAVPLPESTRLLDELGLARATPASLMARWAAALDSDRPSVAAVLGAGPHGPLAADLAADGSHLLVEGAAATGKTELLRSLAASLAAADRPDLLSMVLVDGGGSDRGEGLRVCTDLPHVTTYLAASDPVRMREFAQALTSELKRRAEILAGTPFAEWRTKHLPAPRIIAPRRSSESSNHDGGSEEQELITLRNRCRNKEKGGGGGTSADTATTPPLSPGPTPSSTPPPSPSAGPSASTASDRSPGPPGTASSGSPASASTTGTLRLRARSGAPAYGAPSGGAVSATAAPAPSADDAEAAAPMPRLFVLVDDFDALVSPALGSTGRPAAGSVVRALEAVARDGATLGVHLIAATGHPERTADTATSERAGLRVQLGPATDLSEPVPPGRGRLHRAEDGSSTPFQVGRVTGRIPRTSTLRPTVVPLEWQRMGDPPARRPLRELGNGPTDLALLASALQRAAESSGAPSAPPLV</sequence>
<name>A0ABY4MK55_9ACTN</name>
<organism evidence="8 9">
    <name type="scientific">Streptomyces halobius</name>
    <dbReference type="NCBI Taxonomy" id="2879846"/>
    <lineage>
        <taxon>Bacteria</taxon>
        <taxon>Bacillati</taxon>
        <taxon>Actinomycetota</taxon>
        <taxon>Actinomycetes</taxon>
        <taxon>Kitasatosporales</taxon>
        <taxon>Streptomycetaceae</taxon>
        <taxon>Streptomyces</taxon>
    </lineage>
</organism>
<proteinExistence type="predicted"/>
<feature type="compositionally biased region" description="Polar residues" evidence="5">
    <location>
        <begin position="360"/>
        <end position="372"/>
    </location>
</feature>
<dbReference type="PANTHER" id="PTHR22683">
    <property type="entry name" value="SPORULATION PROTEIN RELATED"/>
    <property type="match status" value="1"/>
</dbReference>
<feature type="region of interest" description="Disordered" evidence="5">
    <location>
        <begin position="1143"/>
        <end position="1240"/>
    </location>
</feature>
<evidence type="ECO:0000256" key="1">
    <source>
        <dbReference type="ARBA" id="ARBA00022553"/>
    </source>
</evidence>
<evidence type="ECO:0000313" key="8">
    <source>
        <dbReference type="EMBL" id="UQA97968.1"/>
    </source>
</evidence>
<evidence type="ECO:0000256" key="5">
    <source>
        <dbReference type="SAM" id="MobiDB-lite"/>
    </source>
</evidence>
<feature type="compositionally biased region" description="Pro residues" evidence="5">
    <location>
        <begin position="1193"/>
        <end position="1209"/>
    </location>
</feature>
<feature type="domain" description="FHA" evidence="6">
    <location>
        <begin position="130"/>
        <end position="180"/>
    </location>
</feature>
<evidence type="ECO:0000259" key="6">
    <source>
        <dbReference type="PROSITE" id="PS50006"/>
    </source>
</evidence>
<dbReference type="PROSITE" id="PS50901">
    <property type="entry name" value="FTSK"/>
    <property type="match status" value="1"/>
</dbReference>
<dbReference type="CDD" id="cd00060">
    <property type="entry name" value="FHA"/>
    <property type="match status" value="1"/>
</dbReference>
<dbReference type="Gene3D" id="3.40.50.300">
    <property type="entry name" value="P-loop containing nucleotide triphosphate hydrolases"/>
    <property type="match status" value="3"/>
</dbReference>
<feature type="region of interest" description="Disordered" evidence="5">
    <location>
        <begin position="202"/>
        <end position="251"/>
    </location>
</feature>
<feature type="compositionally biased region" description="Basic and acidic residues" evidence="5">
    <location>
        <begin position="1150"/>
        <end position="1160"/>
    </location>
</feature>
<evidence type="ECO:0000256" key="4">
    <source>
        <dbReference type="PROSITE-ProRule" id="PRU00289"/>
    </source>
</evidence>
<dbReference type="InterPro" id="IPR027417">
    <property type="entry name" value="P-loop_NTPase"/>
</dbReference>
<feature type="binding site" evidence="4">
    <location>
        <begin position="1046"/>
        <end position="1053"/>
    </location>
    <ligand>
        <name>ATP</name>
        <dbReference type="ChEBI" id="CHEBI:30616"/>
    </ligand>
</feature>
<feature type="region of interest" description="Disordered" evidence="5">
    <location>
        <begin position="636"/>
        <end position="677"/>
    </location>
</feature>